<name>A0A3L8P7Q7_9ACTN</name>
<dbReference type="PANTHER" id="PTHR33558">
    <property type="entry name" value="GLUTAREDOXIN-LIKE PROTEIN C5ORF63 HOMOLOG"/>
    <property type="match status" value="1"/>
</dbReference>
<dbReference type="Pfam" id="PF05768">
    <property type="entry name" value="Glrx-like"/>
    <property type="match status" value="1"/>
</dbReference>
<keyword evidence="2" id="KW-1185">Reference proteome</keyword>
<dbReference type="PANTHER" id="PTHR33558:SF1">
    <property type="entry name" value="GLUTAREDOXIN-LIKE PROTEIN C5ORF63 HOMOLOG"/>
    <property type="match status" value="1"/>
</dbReference>
<comment type="caution">
    <text evidence="1">The sequence shown here is derived from an EMBL/GenBank/DDBJ whole genome shotgun (WGS) entry which is preliminary data.</text>
</comment>
<gene>
    <name evidence="1" type="ORF">D9V37_00390</name>
</gene>
<dbReference type="RefSeq" id="WP_121804874.1">
    <property type="nucleotide sequence ID" value="NZ_RDBE01000001.1"/>
</dbReference>
<dbReference type="OrthoDB" id="8779161at2"/>
<proteinExistence type="predicted"/>
<organism evidence="1 2">
    <name type="scientific">Nocardioides mangrovicus</name>
    <dbReference type="NCBI Taxonomy" id="2478913"/>
    <lineage>
        <taxon>Bacteria</taxon>
        <taxon>Bacillati</taxon>
        <taxon>Actinomycetota</taxon>
        <taxon>Actinomycetes</taxon>
        <taxon>Propionibacteriales</taxon>
        <taxon>Nocardioidaceae</taxon>
        <taxon>Nocardioides</taxon>
    </lineage>
</organism>
<accession>A0A3L8P7Q7</accession>
<dbReference type="Proteomes" id="UP000281708">
    <property type="component" value="Unassembled WGS sequence"/>
</dbReference>
<evidence type="ECO:0000313" key="2">
    <source>
        <dbReference type="Proteomes" id="UP000281708"/>
    </source>
</evidence>
<protein>
    <submittedName>
        <fullName evidence="1">Glutaredoxin family protein</fullName>
    </submittedName>
</protein>
<sequence>MAGARVTLFTRPGCHLCDDARTVVDRVCADLGERYEEVDITTSPNLQAAYGEEIPVTLVDGQRHDFWRVEESRLRRALA</sequence>
<dbReference type="AlphaFoldDB" id="A0A3L8P7Q7"/>
<dbReference type="InterPro" id="IPR008554">
    <property type="entry name" value="Glutaredoxin-like"/>
</dbReference>
<dbReference type="EMBL" id="RDBE01000001">
    <property type="protein sequence ID" value="RLV51194.1"/>
    <property type="molecule type" value="Genomic_DNA"/>
</dbReference>
<dbReference type="InterPro" id="IPR052565">
    <property type="entry name" value="Glutaredoxin-like_YDR286C"/>
</dbReference>
<dbReference type="InterPro" id="IPR036249">
    <property type="entry name" value="Thioredoxin-like_sf"/>
</dbReference>
<evidence type="ECO:0000313" key="1">
    <source>
        <dbReference type="EMBL" id="RLV51194.1"/>
    </source>
</evidence>
<dbReference type="SUPFAM" id="SSF52833">
    <property type="entry name" value="Thioredoxin-like"/>
    <property type="match status" value="1"/>
</dbReference>
<dbReference type="Gene3D" id="3.40.30.10">
    <property type="entry name" value="Glutaredoxin"/>
    <property type="match status" value="1"/>
</dbReference>
<reference evidence="1 2" key="1">
    <citation type="submission" date="2018-10" db="EMBL/GenBank/DDBJ databases">
        <title>Marmoricola sp. 4Q3S-7 whole genome shotgun sequence.</title>
        <authorList>
            <person name="Li F."/>
        </authorList>
    </citation>
    <scope>NUCLEOTIDE SEQUENCE [LARGE SCALE GENOMIC DNA]</scope>
    <source>
        <strain evidence="1 2">4Q3S-7</strain>
    </source>
</reference>